<dbReference type="InterPro" id="IPR011701">
    <property type="entry name" value="MFS"/>
</dbReference>
<feature type="region of interest" description="Disordered" evidence="1">
    <location>
        <begin position="57"/>
        <end position="77"/>
    </location>
</feature>
<feature type="compositionally biased region" description="Basic and acidic residues" evidence="1">
    <location>
        <begin position="396"/>
        <end position="407"/>
    </location>
</feature>
<dbReference type="PANTHER" id="PTHR11360:SF251">
    <property type="entry name" value="MAJOR FACILITATOR SUPERFAMILY (MFS) PROFILE DOMAIN-CONTAINING PROTEIN"/>
    <property type="match status" value="1"/>
</dbReference>
<evidence type="ECO:0000256" key="1">
    <source>
        <dbReference type="SAM" id="MobiDB-lite"/>
    </source>
</evidence>
<feature type="transmembrane region" description="Helical" evidence="2">
    <location>
        <begin position="279"/>
        <end position="299"/>
    </location>
</feature>
<protein>
    <recommendedName>
        <fullName evidence="5">Major facilitator superfamily (MFS) profile domain-containing protein</fullName>
    </recommendedName>
</protein>
<name>A0A3M6UR43_POCDA</name>
<dbReference type="SUPFAM" id="SSF103473">
    <property type="entry name" value="MFS general substrate transporter"/>
    <property type="match status" value="2"/>
</dbReference>
<feature type="region of interest" description="Disordered" evidence="1">
    <location>
        <begin position="388"/>
        <end position="407"/>
    </location>
</feature>
<evidence type="ECO:0008006" key="5">
    <source>
        <dbReference type="Google" id="ProtNLM"/>
    </source>
</evidence>
<reference evidence="3 4" key="1">
    <citation type="journal article" date="2018" name="Sci. Rep.">
        <title>Comparative analysis of the Pocillopora damicornis genome highlights role of immune system in coral evolution.</title>
        <authorList>
            <person name="Cunning R."/>
            <person name="Bay R.A."/>
            <person name="Gillette P."/>
            <person name="Baker A.C."/>
            <person name="Traylor-Knowles N."/>
        </authorList>
    </citation>
    <scope>NUCLEOTIDE SEQUENCE [LARGE SCALE GENOMIC DNA]</scope>
    <source>
        <strain evidence="3">RSMAS</strain>
        <tissue evidence="3">Whole animal</tissue>
    </source>
</reference>
<dbReference type="InterPro" id="IPR036259">
    <property type="entry name" value="MFS_trans_sf"/>
</dbReference>
<dbReference type="PANTHER" id="PTHR11360">
    <property type="entry name" value="MONOCARBOXYLATE TRANSPORTER"/>
    <property type="match status" value="1"/>
</dbReference>
<keyword evidence="4" id="KW-1185">Reference proteome</keyword>
<sequence length="466" mass="50982">MAIFQLFSSRQPRKRDGPWSWLVCACATMTWVASLGFLFSFGIFLPVFMNYFNESRETTDDNDNQEKEERNGDDKAIEEGTTKKQLIDFSVWKELPVIAIIVGACVVEFGHFVPQIHLIRYGEDLGISAEKGSKLFIYYGLCSAIGRLLAGIMCNNEKVNPFYVFQAAEFVAGSKDSPFITWTNFATIGLLADKLGSYVLPFQVAGGITLAGSFIPFMLLCDKRRGKAVSILEQEDGENLQGVANTCDVVFDVLAWFDSVGIALAFFTGHLSSALVTRFGCRVTTLIGGTFCVVSLIASSFVENMMSPIGLGSSCTFSAGLVAMGKYFEKGRSLATGVLTAGHGGGVIGPTSEAIVRITVSWQTTYRIMAGVAFILCSLAVTFDPNIESDEDDNDNQEKEERHGDDKAIEEIATRKQLIFFSVWKELPVIAIIVGARVAEFGHFVPHIHLVSPTLNTGNRNAITIH</sequence>
<dbReference type="AlphaFoldDB" id="A0A3M6UR43"/>
<feature type="transmembrane region" description="Helical" evidence="2">
    <location>
        <begin position="21"/>
        <end position="45"/>
    </location>
</feature>
<accession>A0A3M6UR43</accession>
<dbReference type="Gene3D" id="1.20.1250.20">
    <property type="entry name" value="MFS general substrate transporter like domains"/>
    <property type="match status" value="1"/>
</dbReference>
<dbReference type="InterPro" id="IPR050327">
    <property type="entry name" value="Proton-linked_MCT"/>
</dbReference>
<evidence type="ECO:0000256" key="2">
    <source>
        <dbReference type="SAM" id="Phobius"/>
    </source>
</evidence>
<dbReference type="EMBL" id="RCHS01000906">
    <property type="protein sequence ID" value="RMX56125.1"/>
    <property type="molecule type" value="Genomic_DNA"/>
</dbReference>
<feature type="transmembrane region" description="Helical" evidence="2">
    <location>
        <begin position="95"/>
        <end position="114"/>
    </location>
</feature>
<feature type="transmembrane region" description="Helical" evidence="2">
    <location>
        <begin position="200"/>
        <end position="221"/>
    </location>
</feature>
<evidence type="ECO:0000313" key="4">
    <source>
        <dbReference type="Proteomes" id="UP000275408"/>
    </source>
</evidence>
<gene>
    <name evidence="3" type="ORF">pdam_00021634</name>
</gene>
<keyword evidence="2" id="KW-1133">Transmembrane helix</keyword>
<dbReference type="Proteomes" id="UP000275408">
    <property type="component" value="Unassembled WGS sequence"/>
</dbReference>
<comment type="caution">
    <text evidence="3">The sequence shown here is derived from an EMBL/GenBank/DDBJ whole genome shotgun (WGS) entry which is preliminary data.</text>
</comment>
<dbReference type="OrthoDB" id="5988195at2759"/>
<dbReference type="Pfam" id="PF07690">
    <property type="entry name" value="MFS_1"/>
    <property type="match status" value="1"/>
</dbReference>
<dbReference type="GO" id="GO:0022857">
    <property type="term" value="F:transmembrane transporter activity"/>
    <property type="evidence" value="ECO:0007669"/>
    <property type="project" value="InterPro"/>
</dbReference>
<keyword evidence="2" id="KW-0812">Transmembrane</keyword>
<organism evidence="3 4">
    <name type="scientific">Pocillopora damicornis</name>
    <name type="common">Cauliflower coral</name>
    <name type="synonym">Millepora damicornis</name>
    <dbReference type="NCBI Taxonomy" id="46731"/>
    <lineage>
        <taxon>Eukaryota</taxon>
        <taxon>Metazoa</taxon>
        <taxon>Cnidaria</taxon>
        <taxon>Anthozoa</taxon>
        <taxon>Hexacorallia</taxon>
        <taxon>Scleractinia</taxon>
        <taxon>Astrocoeniina</taxon>
        <taxon>Pocilloporidae</taxon>
        <taxon>Pocillopora</taxon>
    </lineage>
</organism>
<feature type="transmembrane region" description="Helical" evidence="2">
    <location>
        <begin position="135"/>
        <end position="153"/>
    </location>
</feature>
<proteinExistence type="predicted"/>
<evidence type="ECO:0000313" key="3">
    <source>
        <dbReference type="EMBL" id="RMX56125.1"/>
    </source>
</evidence>
<keyword evidence="2" id="KW-0472">Membrane</keyword>